<dbReference type="InterPro" id="IPR036227">
    <property type="entry name" value="Ribosomal_uL15/eL18_sf"/>
</dbReference>
<dbReference type="SUPFAM" id="SSF52080">
    <property type="entry name" value="Ribosomal proteins L15p and L18e"/>
    <property type="match status" value="1"/>
</dbReference>
<feature type="compositionally biased region" description="Gly residues" evidence="4">
    <location>
        <begin position="41"/>
        <end position="51"/>
    </location>
</feature>
<keyword evidence="3" id="KW-0687">Ribonucleoprotein</keyword>
<comment type="similarity">
    <text evidence="1">Belongs to the universal ribosomal protein uL15 family.</text>
</comment>
<evidence type="ECO:0000256" key="4">
    <source>
        <dbReference type="SAM" id="MobiDB-lite"/>
    </source>
</evidence>
<dbReference type="PANTHER" id="PTHR12934">
    <property type="entry name" value="50S RIBOSOMAL PROTEIN L15"/>
    <property type="match status" value="1"/>
</dbReference>
<evidence type="ECO:0000256" key="1">
    <source>
        <dbReference type="ARBA" id="ARBA00007320"/>
    </source>
</evidence>
<dbReference type="InterPro" id="IPR030878">
    <property type="entry name" value="Ribosomal_uL15"/>
</dbReference>
<evidence type="ECO:0000256" key="3">
    <source>
        <dbReference type="ARBA" id="ARBA00023274"/>
    </source>
</evidence>
<evidence type="ECO:0000256" key="2">
    <source>
        <dbReference type="ARBA" id="ARBA00022980"/>
    </source>
</evidence>
<dbReference type="NCBIfam" id="TIGR01071">
    <property type="entry name" value="rplO_bact"/>
    <property type="match status" value="1"/>
</dbReference>
<dbReference type="GO" id="GO:0003735">
    <property type="term" value="F:structural constituent of ribosome"/>
    <property type="evidence" value="ECO:0007669"/>
    <property type="project" value="InterPro"/>
</dbReference>
<dbReference type="InterPro" id="IPR001196">
    <property type="entry name" value="Ribosomal_uL15_CS"/>
</dbReference>
<reference evidence="6" key="1">
    <citation type="submission" date="2018-06" db="EMBL/GenBank/DDBJ databases">
        <authorList>
            <person name="Zhirakovskaya E."/>
        </authorList>
    </citation>
    <scope>NUCLEOTIDE SEQUENCE</scope>
</reference>
<dbReference type="PANTHER" id="PTHR12934:SF11">
    <property type="entry name" value="LARGE RIBOSOMAL SUBUNIT PROTEIN UL15M"/>
    <property type="match status" value="1"/>
</dbReference>
<accession>A0A3B0VJB6</accession>
<proteinExistence type="inferred from homology"/>
<gene>
    <name evidence="6" type="ORF">MNBD_DELTA02-944</name>
</gene>
<organism evidence="6">
    <name type="scientific">hydrothermal vent metagenome</name>
    <dbReference type="NCBI Taxonomy" id="652676"/>
    <lineage>
        <taxon>unclassified sequences</taxon>
        <taxon>metagenomes</taxon>
        <taxon>ecological metagenomes</taxon>
    </lineage>
</organism>
<dbReference type="PROSITE" id="PS00475">
    <property type="entry name" value="RIBOSOMAL_L15"/>
    <property type="match status" value="1"/>
</dbReference>
<protein>
    <submittedName>
        <fullName evidence="6">LSU ribosomal protein L15p (L27Ae)</fullName>
    </submittedName>
</protein>
<feature type="region of interest" description="Disordered" evidence="4">
    <location>
        <begin position="1"/>
        <end position="58"/>
    </location>
</feature>
<dbReference type="Gene3D" id="3.100.10.10">
    <property type="match status" value="1"/>
</dbReference>
<sequence length="146" mass="15566">MLDRLEPNKGSTHKKKRVGRGEASGWGKTSGRGHKGQNSRSGGGVKPGFEGGQMPLQRRLPKRGFTNIFKTEYVIVNVSTLGERFAAGDTVDTEALIAKGLIKNNRKPVKVLGNGELEVALTVKASHFSRTAVAKLEAAGGKAEVI</sequence>
<evidence type="ECO:0000313" key="6">
    <source>
        <dbReference type="EMBL" id="VAW36909.1"/>
    </source>
</evidence>
<dbReference type="HAMAP" id="MF_01341">
    <property type="entry name" value="Ribosomal_uL15"/>
    <property type="match status" value="1"/>
</dbReference>
<dbReference type="GO" id="GO:0022625">
    <property type="term" value="C:cytosolic large ribosomal subunit"/>
    <property type="evidence" value="ECO:0007669"/>
    <property type="project" value="TreeGrafter"/>
</dbReference>
<evidence type="ECO:0000259" key="5">
    <source>
        <dbReference type="Pfam" id="PF00828"/>
    </source>
</evidence>
<dbReference type="AlphaFoldDB" id="A0A3B0VJB6"/>
<dbReference type="InterPro" id="IPR021131">
    <property type="entry name" value="Ribosomal_uL15/eL18"/>
</dbReference>
<feature type="domain" description="Large ribosomal subunit protein uL15/eL18" evidence="5">
    <location>
        <begin position="75"/>
        <end position="144"/>
    </location>
</feature>
<keyword evidence="2 6" id="KW-0689">Ribosomal protein</keyword>
<dbReference type="Pfam" id="PF00828">
    <property type="entry name" value="Ribosomal_L27A"/>
    <property type="match status" value="1"/>
</dbReference>
<dbReference type="EMBL" id="UOEZ01000047">
    <property type="protein sequence ID" value="VAW36909.1"/>
    <property type="molecule type" value="Genomic_DNA"/>
</dbReference>
<dbReference type="GO" id="GO:0006412">
    <property type="term" value="P:translation"/>
    <property type="evidence" value="ECO:0007669"/>
    <property type="project" value="InterPro"/>
</dbReference>
<dbReference type="InterPro" id="IPR005749">
    <property type="entry name" value="Ribosomal_uL15_bac-type"/>
</dbReference>
<name>A0A3B0VJB6_9ZZZZ</name>